<dbReference type="EMBL" id="JBHULD010000014">
    <property type="protein sequence ID" value="MFD2555711.1"/>
    <property type="molecule type" value="Genomic_DNA"/>
</dbReference>
<keyword evidence="3" id="KW-1185">Reference proteome</keyword>
<name>A0ABW5L790_9SPHI</name>
<evidence type="ECO:0000313" key="2">
    <source>
        <dbReference type="EMBL" id="MFD2555711.1"/>
    </source>
</evidence>
<gene>
    <name evidence="2" type="ORF">ACFSQW_15020</name>
</gene>
<proteinExistence type="predicted"/>
<dbReference type="Gene3D" id="3.20.20.80">
    <property type="entry name" value="Glycosidases"/>
    <property type="match status" value="1"/>
</dbReference>
<organism evidence="2 3">
    <name type="scientific">Sphingobacterium tabacisoli</name>
    <dbReference type="NCBI Taxonomy" id="2044855"/>
    <lineage>
        <taxon>Bacteria</taxon>
        <taxon>Pseudomonadati</taxon>
        <taxon>Bacteroidota</taxon>
        <taxon>Sphingobacteriia</taxon>
        <taxon>Sphingobacteriales</taxon>
        <taxon>Sphingobacteriaceae</taxon>
        <taxon>Sphingobacterium</taxon>
    </lineage>
</organism>
<dbReference type="InterPro" id="IPR017853">
    <property type="entry name" value="GH"/>
</dbReference>
<dbReference type="Gene3D" id="2.60.120.260">
    <property type="entry name" value="Galactose-binding domain-like"/>
    <property type="match status" value="1"/>
</dbReference>
<accession>A0ABW5L790</accession>
<reference evidence="3" key="1">
    <citation type="journal article" date="2019" name="Int. J. Syst. Evol. Microbiol.">
        <title>The Global Catalogue of Microorganisms (GCM) 10K type strain sequencing project: providing services to taxonomists for standard genome sequencing and annotation.</title>
        <authorList>
            <consortium name="The Broad Institute Genomics Platform"/>
            <consortium name="The Broad Institute Genome Sequencing Center for Infectious Disease"/>
            <person name="Wu L."/>
            <person name="Ma J."/>
        </authorList>
    </citation>
    <scope>NUCLEOTIDE SEQUENCE [LARGE SCALE GENOMIC DNA]</scope>
    <source>
        <strain evidence="3">KCTC 52298</strain>
    </source>
</reference>
<keyword evidence="1" id="KW-0732">Signal</keyword>
<dbReference type="Proteomes" id="UP001597440">
    <property type="component" value="Unassembled WGS sequence"/>
</dbReference>
<evidence type="ECO:0000313" key="3">
    <source>
        <dbReference type="Proteomes" id="UP001597440"/>
    </source>
</evidence>
<sequence>MRKLFFALFAFLLFLKGFGQSDSRALLGNNVLLNSGFENKNDHWNLSKNAKIDTSIGFRSTSSLVVENMDPDGKFSGTSQRLEIAPGSTIYFKTKVKGERLASKSEKPDSDGARIYIQAYDEFGKIIGGRYPKLSGLGTFDWKEMSGDFTVPIEAVSVVISVTLFPGVTGKAWFDEVAIQLEKPPLIEAFLLKPHYRGIFIEGKEQVIKERIRVNRSYYDNIATEVQASYELKDVRNKTVDRYEVRVPKDLDEMVVAFPLKNNLREGDYTLYTTYKEQNKVHEFSRRHRIEVLKNWPTVYIDEDGNTVKEGQKIFPFGVYIGHPDDEHLNRISKAGFNTVLSYGYGHNKKHEEYLDRADKYGLNVIYSLKDFYLGRGLKIGNADPTEVAKEYINVLKYKPALLAWYTVDELLPVWIPKIQTLYETILTTDPQHPTLQVHYYDGYRMLEKYYYNGDIIATDPYPVGRSDLRLTSTRVGAGYKATHQTKGHWAVLQMMDWAVYQKEKQPNPPSLDELRNQSYQAIVHGAKGILLYTYYDLFHEKYPRSNTLDYDNFNKLWPDIEKMAKELNSYIPLFLEGKDHIINMVKNDKVEIKCITYEGMYYLITANPFYAEKEITIELPVGCQVADLQQGQLSAQVDGRLLTLKLPPIGSGIFKLAM</sequence>
<dbReference type="SUPFAM" id="SSF51445">
    <property type="entry name" value="(Trans)glycosidases"/>
    <property type="match status" value="1"/>
</dbReference>
<comment type="caution">
    <text evidence="2">The sequence shown here is derived from an EMBL/GenBank/DDBJ whole genome shotgun (WGS) entry which is preliminary data.</text>
</comment>
<protein>
    <recommendedName>
        <fullName evidence="4">Glycoside hydrolase family 42 N-terminal domain-containing protein</fullName>
    </recommendedName>
</protein>
<feature type="chain" id="PRO_5047423498" description="Glycoside hydrolase family 42 N-terminal domain-containing protein" evidence="1">
    <location>
        <begin position="20"/>
        <end position="659"/>
    </location>
</feature>
<evidence type="ECO:0000256" key="1">
    <source>
        <dbReference type="SAM" id="SignalP"/>
    </source>
</evidence>
<dbReference type="RefSeq" id="WP_210354017.1">
    <property type="nucleotide sequence ID" value="NZ_JAEQMU010000001.1"/>
</dbReference>
<evidence type="ECO:0008006" key="4">
    <source>
        <dbReference type="Google" id="ProtNLM"/>
    </source>
</evidence>
<feature type="signal peptide" evidence="1">
    <location>
        <begin position="1"/>
        <end position="19"/>
    </location>
</feature>